<evidence type="ECO:0000256" key="2">
    <source>
        <dbReference type="ARBA" id="ARBA00023002"/>
    </source>
</evidence>
<dbReference type="Pfam" id="PF22725">
    <property type="entry name" value="GFO_IDH_MocA_C3"/>
    <property type="match status" value="1"/>
</dbReference>
<name>A0A2N5E3R7_9GAMM</name>
<dbReference type="InterPro" id="IPR000683">
    <property type="entry name" value="Gfo/Idh/MocA-like_OxRdtase_N"/>
</dbReference>
<evidence type="ECO:0000313" key="5">
    <source>
        <dbReference type="EMBL" id="PLR35485.1"/>
    </source>
</evidence>
<dbReference type="InterPro" id="IPR050984">
    <property type="entry name" value="Gfo/Idh/MocA_domain"/>
</dbReference>
<dbReference type="InterPro" id="IPR055170">
    <property type="entry name" value="GFO_IDH_MocA-like_dom"/>
</dbReference>
<reference evidence="5 6" key="1">
    <citation type="submission" date="2017-12" db="EMBL/GenBank/DDBJ databases">
        <title>Characterization of six clinical isolates of Enterochimera gen. nov., a novel genus of the Yersiniaciae family and the three species Enterochimera arupensis sp. nov., Enterochimera coloradensis sp. nov, and Enterochimera californica sp. nov.</title>
        <authorList>
            <person name="Rossi A."/>
            <person name="Fisher M."/>
        </authorList>
    </citation>
    <scope>NUCLEOTIDE SEQUENCE [LARGE SCALE GENOMIC DNA]</scope>
    <source>
        <strain evidence="6">2015-Iso6</strain>
    </source>
</reference>
<dbReference type="Gene3D" id="3.30.360.10">
    <property type="entry name" value="Dihydrodipicolinate Reductase, domain 2"/>
    <property type="match status" value="1"/>
</dbReference>
<dbReference type="SUPFAM" id="SSF55347">
    <property type="entry name" value="Glyceraldehyde-3-phosphate dehydrogenase-like, C-terminal domain"/>
    <property type="match status" value="1"/>
</dbReference>
<dbReference type="OrthoDB" id="9774191at2"/>
<gene>
    <name evidence="5" type="ORF">CYR55_13830</name>
</gene>
<dbReference type="EMBL" id="PJZF01000011">
    <property type="protein sequence ID" value="PLR35485.1"/>
    <property type="molecule type" value="Genomic_DNA"/>
</dbReference>
<dbReference type="AlphaFoldDB" id="A0A2N5E3R7"/>
<dbReference type="InterPro" id="IPR036291">
    <property type="entry name" value="NAD(P)-bd_dom_sf"/>
</dbReference>
<dbReference type="Proteomes" id="UP000234240">
    <property type="component" value="Unassembled WGS sequence"/>
</dbReference>
<dbReference type="Gene3D" id="3.40.50.720">
    <property type="entry name" value="NAD(P)-binding Rossmann-like Domain"/>
    <property type="match status" value="1"/>
</dbReference>
<dbReference type="SUPFAM" id="SSF51735">
    <property type="entry name" value="NAD(P)-binding Rossmann-fold domains"/>
    <property type="match status" value="1"/>
</dbReference>
<keyword evidence="6" id="KW-1185">Reference proteome</keyword>
<dbReference type="PANTHER" id="PTHR22604:SF105">
    <property type="entry name" value="TRANS-1,2-DIHYDROBENZENE-1,2-DIOL DEHYDROGENASE"/>
    <property type="match status" value="1"/>
</dbReference>
<dbReference type="PANTHER" id="PTHR22604">
    <property type="entry name" value="OXIDOREDUCTASES"/>
    <property type="match status" value="1"/>
</dbReference>
<dbReference type="GO" id="GO:0016491">
    <property type="term" value="F:oxidoreductase activity"/>
    <property type="evidence" value="ECO:0007669"/>
    <property type="project" value="UniProtKB-KW"/>
</dbReference>
<evidence type="ECO:0000259" key="3">
    <source>
        <dbReference type="Pfam" id="PF01408"/>
    </source>
</evidence>
<evidence type="ECO:0000259" key="4">
    <source>
        <dbReference type="Pfam" id="PF22725"/>
    </source>
</evidence>
<protein>
    <submittedName>
        <fullName evidence="5">Oxidoreductase</fullName>
    </submittedName>
</protein>
<comment type="similarity">
    <text evidence="1">Belongs to the Gfo/Idh/MocA family.</text>
</comment>
<feature type="domain" description="Gfo/Idh/MocA-like oxidoreductase N-terminal" evidence="3">
    <location>
        <begin position="21"/>
        <end position="140"/>
    </location>
</feature>
<dbReference type="Pfam" id="PF01408">
    <property type="entry name" value="GFO_IDH_MocA"/>
    <property type="match status" value="1"/>
</dbReference>
<feature type="domain" description="GFO/IDH/MocA-like oxidoreductase" evidence="4">
    <location>
        <begin position="152"/>
        <end position="262"/>
    </location>
</feature>
<proteinExistence type="inferred from homology"/>
<organism evidence="5 6">
    <name type="scientific">Chimaeribacter californicus</name>
    <dbReference type="NCBI Taxonomy" id="2060067"/>
    <lineage>
        <taxon>Bacteria</taxon>
        <taxon>Pseudomonadati</taxon>
        <taxon>Pseudomonadota</taxon>
        <taxon>Gammaproteobacteria</taxon>
        <taxon>Enterobacterales</taxon>
        <taxon>Yersiniaceae</taxon>
        <taxon>Chimaeribacter</taxon>
    </lineage>
</organism>
<dbReference type="GO" id="GO:0000166">
    <property type="term" value="F:nucleotide binding"/>
    <property type="evidence" value="ECO:0007669"/>
    <property type="project" value="InterPro"/>
</dbReference>
<keyword evidence="2" id="KW-0560">Oxidoreductase</keyword>
<dbReference type="RefSeq" id="WP_101816706.1">
    <property type="nucleotide sequence ID" value="NZ_PJZF01000011.1"/>
</dbReference>
<evidence type="ECO:0000256" key="1">
    <source>
        <dbReference type="ARBA" id="ARBA00010928"/>
    </source>
</evidence>
<sequence>MPLPTHLPAPRRLPAAQIPALRWGIFGPGWIAERFVQSLLQHSHQRIVAVGSRTRHHAQAFADNFGIPRAHGGGISALVNDPNVDVVYIATPHNHHFPAALAAINAGKHVLVEKPLALNAQQVQGLAEAAAAKKVLCMEAFWSDFLPKFDVLRQVLADGMLGEVHTLLADHGEFFTPDHRIMDASLAGGPLLDLGTYPVALATKTLGAPTQILAMGEPAPAGVNGQASMLFRHPGGAQSVLNTTLFSQTSNRALIAGSEATLTLPDCFYAPGPFTLTTHDRRQTLHWEEECNRYQQLHHEAEHFAWCVGEGLLQSPVRPLSDTLLTMATLDEVRRQLGIVFNEEKA</sequence>
<evidence type="ECO:0000313" key="6">
    <source>
        <dbReference type="Proteomes" id="UP000234240"/>
    </source>
</evidence>
<comment type="caution">
    <text evidence="5">The sequence shown here is derived from an EMBL/GenBank/DDBJ whole genome shotgun (WGS) entry which is preliminary data.</text>
</comment>
<accession>A0A2N5E3R7</accession>